<dbReference type="OrthoDB" id="5480912at2"/>
<dbReference type="GO" id="GO:0031177">
    <property type="term" value="F:phosphopantetheine binding"/>
    <property type="evidence" value="ECO:0007669"/>
    <property type="project" value="InterPro"/>
</dbReference>
<dbReference type="CDD" id="cd05931">
    <property type="entry name" value="FAAL"/>
    <property type="match status" value="1"/>
</dbReference>
<dbReference type="GO" id="GO:0009366">
    <property type="term" value="C:enterobactin synthetase complex"/>
    <property type="evidence" value="ECO:0007669"/>
    <property type="project" value="TreeGrafter"/>
</dbReference>
<dbReference type="Gene3D" id="3.30.559.30">
    <property type="entry name" value="Nonribosomal peptide synthetase, condensation domain"/>
    <property type="match status" value="1"/>
</dbReference>
<evidence type="ECO:0000256" key="4">
    <source>
        <dbReference type="ARBA" id="ARBA00022553"/>
    </source>
</evidence>
<dbReference type="PROSITE" id="PS50075">
    <property type="entry name" value="CARRIER"/>
    <property type="match status" value="2"/>
</dbReference>
<evidence type="ECO:0000256" key="6">
    <source>
        <dbReference type="ARBA" id="ARBA00023098"/>
    </source>
</evidence>
<evidence type="ECO:0000256" key="3">
    <source>
        <dbReference type="ARBA" id="ARBA00022450"/>
    </source>
</evidence>
<dbReference type="InterPro" id="IPR001242">
    <property type="entry name" value="Condensation_dom"/>
</dbReference>
<dbReference type="InterPro" id="IPR009081">
    <property type="entry name" value="PP-bd_ACP"/>
</dbReference>
<dbReference type="RefSeq" id="WP_126072802.1">
    <property type="nucleotide sequence ID" value="NZ_CP051166.1"/>
</dbReference>
<dbReference type="FunFam" id="3.40.50.980:FF:000001">
    <property type="entry name" value="Non-ribosomal peptide synthetase"/>
    <property type="match status" value="1"/>
</dbReference>
<dbReference type="FunFam" id="3.40.50.12780:FF:000012">
    <property type="entry name" value="Non-ribosomal peptide synthetase"/>
    <property type="match status" value="1"/>
</dbReference>
<keyword evidence="5" id="KW-0276">Fatty acid metabolism</keyword>
<dbReference type="Gene3D" id="3.30.559.10">
    <property type="entry name" value="Chloramphenicol acetyltransferase-like domain"/>
    <property type="match status" value="1"/>
</dbReference>
<dbReference type="InterPro" id="IPR029058">
    <property type="entry name" value="AB_hydrolase_fold"/>
</dbReference>
<dbReference type="Gene3D" id="1.10.1200.10">
    <property type="entry name" value="ACP-like"/>
    <property type="match status" value="1"/>
</dbReference>
<accession>A0A430HS70</accession>
<dbReference type="CDD" id="cd05930">
    <property type="entry name" value="A_NRPS"/>
    <property type="match status" value="1"/>
</dbReference>
<dbReference type="CDD" id="cd19531">
    <property type="entry name" value="LCL_NRPS-like"/>
    <property type="match status" value="1"/>
</dbReference>
<reference evidence="8 9" key="1">
    <citation type="submission" date="2018-12" db="EMBL/GenBank/DDBJ databases">
        <authorList>
            <person name="Yang E."/>
        </authorList>
    </citation>
    <scope>NUCLEOTIDE SEQUENCE [LARGE SCALE GENOMIC DNA]</scope>
    <source>
        <strain evidence="8 9">SOD</strain>
    </source>
</reference>
<gene>
    <name evidence="8" type="ORF">EJB06_04560</name>
</gene>
<sequence length="1764" mass="189031">MTKQSILHSDPFRHPNNFVERARSLADSQPEDAAVIVVQERDGELVETRLGYRGFDQRVRALAAVLQRRFEKGERVLIMLDNDEHYAVSMFACFYAGVIAVPAFPPESIRPQHLARLAGIAADAQARGILTASALQALVDGAAAEFEVEQVIAVDLVDPATAGDWQPCEPAAGDVAFLQYTSGSTSAPKGVMVTHGNLMANERAIRSSMGIGGDDRFGVWSPLFHDMGLIGGLLQPFYSGIVCVLSSPRFFLERPLRWLEMISRHRVTISGGPDFAYRLCLDRIKPAQAAGLDLSSWRVAYTGAEPVRQDTMDAFTERYALAGFSAGAIYPCYGLAESTLFLTGGRRGSGMLATRFDGAALARSQVMPDAGGNALVGCGRIAEAHALRIVDARSGEVAAAGTIGEIWAAGESIAAGYWNKPRESADTFVERDGLRWLRTGDLGFVVNDELFVAGRLKDMIIVRGHNLYPQDIERAVEAEVEAVRKGRVAAFSVDLGGHEGIGVAAEVSRGLQKLVAPHILADALSATVSVQCGEAPQVIVLLNPGGLPKTSSGKLQRSACRQGWAARSLDAYAVFENGRLAGADHAEVEAQASLDDTAQALAALWREVLRHDASRRYDGAAHFFSAGGNSLAAVQLAALVAQRWAIDFPPRLVFEHARLQEQADAIRRVLHEGVRAGTPAIPVLPAARRAEPLPLSPAQQRQWVLWRLDPDGTAYHIQGALRIGGALDADAMRQALADLVRRHESLRTVFRVRPDGEVEQLIQAAATLDVQRAFAGDGQAGIVRALHALRSQAFDLTSGPLVRAALLQVSGQEHVLALVMHHIVSDGASMQILVDELAQAYAMRRAGEGAALPPPSIQYADYASWQHGQAGPGQHERQLAYWRAHLDAGAHTAHPVLMLPTDRPRPSVARYRAASQRLELPAERLAQLQALAETHGATLFMVLLAAFQVLLFRHTGQRDIRIGVPVANRARAELQGVVGLFVNTLVLRNTIDSRMTLAQALAGARQAALGALANQDLPFEQLVAALQPERSLTHSPLFQVMFNHLQNDYATFAARTGLAVEELALPDQEAQFELTLQTRTSAAGRIEVNLVYAADLFDPATIERMANHYAALLAALAGNPDRALGDIALLGDAERRQLLEWGAGARATGDTTAVHRLIERQAAAHPHATALIAGATTLTHAQLQSQANRLAHHLIRLGVRPEVKVGIAVERSADMVVGMLAILKAGGAYLPLDPAYPAGRLRHMVDDSGIALLLTQRHLAAQLPAHAGVQVLELDALELDGEPDRAPAVDIHGEHLAYVIYTSGSTGKPKGVAVAHGPLSMHLQAIGAHYGLVAQDRLLQFASISFDAAGEQWMLPLLAGAAVVLPRERHVGLDALTGMLRRDGVTVLYMPPAYLRQLTQTLAPASLPVRLCIAGGEAWATPEFARVRAICVPERVFNAYGPAETVITPTVWSDAGGAGDAAYVPVGRPVGERSALVLDADMNLAPMGAPGELYLGGAGLARGYLARAGLTAERFVADPYQAGGRLYRSGDLVRWNSAGQLEYLGRIDHQVKLRGMRIEPGEIEAELLAQPEVVDAVVAAREGPGGARLVGYVCAVAGQSIDVPSLRERLGRTLPDYMVPTAIVQLDALPLNANGKVDRAALPAPQMAVGIAFAAPQGETEQVLAGIWREVLGVERIGVADNFFDLGGHSLQLIRVHHLLAERLASNLSVVDLFKYPTIGALARRIGQGAACGGESHTADAAPAAAERRRAALLQRKRSGERIN</sequence>
<dbReference type="InterPro" id="IPR040097">
    <property type="entry name" value="FAAL/FAAC"/>
</dbReference>
<dbReference type="PANTHER" id="PTHR45527:SF1">
    <property type="entry name" value="FATTY ACID SYNTHASE"/>
    <property type="match status" value="1"/>
</dbReference>
<dbReference type="InterPro" id="IPR020806">
    <property type="entry name" value="PKS_PP-bd"/>
</dbReference>
<comment type="similarity">
    <text evidence="2">Belongs to the ATP-dependent AMP-binding enzyme family.</text>
</comment>
<dbReference type="SUPFAM" id="SSF56801">
    <property type="entry name" value="Acetyl-CoA synthetase-like"/>
    <property type="match status" value="2"/>
</dbReference>
<dbReference type="InterPro" id="IPR025110">
    <property type="entry name" value="AMP-bd_C"/>
</dbReference>
<evidence type="ECO:0000256" key="2">
    <source>
        <dbReference type="ARBA" id="ARBA00006432"/>
    </source>
</evidence>
<keyword evidence="4" id="KW-0597">Phosphoprotein</keyword>
<dbReference type="SUPFAM" id="SSF52777">
    <property type="entry name" value="CoA-dependent acyltransferases"/>
    <property type="match status" value="2"/>
</dbReference>
<dbReference type="GO" id="GO:0006631">
    <property type="term" value="P:fatty acid metabolic process"/>
    <property type="evidence" value="ECO:0007669"/>
    <property type="project" value="UniProtKB-KW"/>
</dbReference>
<dbReference type="FunFam" id="3.40.50.12780:FF:000013">
    <property type="entry name" value="Long-chain-fatty-acid--AMP ligase FadD32"/>
    <property type="match status" value="1"/>
</dbReference>
<dbReference type="InterPro" id="IPR006162">
    <property type="entry name" value="Ppantetheine_attach_site"/>
</dbReference>
<dbReference type="EMBL" id="RXLQ01000002">
    <property type="protein sequence ID" value="RSZ60391.1"/>
    <property type="molecule type" value="Genomic_DNA"/>
</dbReference>
<dbReference type="InterPro" id="IPR010071">
    <property type="entry name" value="AA_adenyl_dom"/>
</dbReference>
<evidence type="ECO:0000313" key="8">
    <source>
        <dbReference type="EMBL" id="RSZ60391.1"/>
    </source>
</evidence>
<proteinExistence type="inferred from homology"/>
<keyword evidence="3" id="KW-0596">Phosphopantetheine</keyword>
<evidence type="ECO:0000259" key="7">
    <source>
        <dbReference type="PROSITE" id="PS50075"/>
    </source>
</evidence>
<dbReference type="InterPro" id="IPR023213">
    <property type="entry name" value="CAT-like_dom_sf"/>
</dbReference>
<evidence type="ECO:0000256" key="1">
    <source>
        <dbReference type="ARBA" id="ARBA00001957"/>
    </source>
</evidence>
<evidence type="ECO:0000313" key="9">
    <source>
        <dbReference type="Proteomes" id="UP000278085"/>
    </source>
</evidence>
<dbReference type="FunFam" id="1.10.1200.10:FF:000016">
    <property type="entry name" value="Non-ribosomal peptide synthase"/>
    <property type="match status" value="1"/>
</dbReference>
<comment type="cofactor">
    <cofactor evidence="1">
        <name>pantetheine 4'-phosphate</name>
        <dbReference type="ChEBI" id="CHEBI:47942"/>
    </cofactor>
</comment>
<dbReference type="InterPro" id="IPR045851">
    <property type="entry name" value="AMP-bd_C_sf"/>
</dbReference>
<organism evidence="8 9">
    <name type="scientific">Massilia atriviolacea</name>
    <dbReference type="NCBI Taxonomy" id="2495579"/>
    <lineage>
        <taxon>Bacteria</taxon>
        <taxon>Pseudomonadati</taxon>
        <taxon>Pseudomonadota</taxon>
        <taxon>Betaproteobacteria</taxon>
        <taxon>Burkholderiales</taxon>
        <taxon>Oxalobacteraceae</taxon>
        <taxon>Telluria group</taxon>
        <taxon>Massilia</taxon>
    </lineage>
</organism>
<dbReference type="Gene3D" id="3.40.50.980">
    <property type="match status" value="2"/>
</dbReference>
<dbReference type="GO" id="GO:0043041">
    <property type="term" value="P:amino acid activation for nonribosomal peptide biosynthetic process"/>
    <property type="evidence" value="ECO:0007669"/>
    <property type="project" value="TreeGrafter"/>
</dbReference>
<evidence type="ECO:0000256" key="5">
    <source>
        <dbReference type="ARBA" id="ARBA00022832"/>
    </source>
</evidence>
<dbReference type="Pfam" id="PF00550">
    <property type="entry name" value="PP-binding"/>
    <property type="match status" value="2"/>
</dbReference>
<dbReference type="PANTHER" id="PTHR45527">
    <property type="entry name" value="NONRIBOSOMAL PEPTIDE SYNTHETASE"/>
    <property type="match status" value="1"/>
</dbReference>
<dbReference type="GO" id="GO:0072330">
    <property type="term" value="P:monocarboxylic acid biosynthetic process"/>
    <property type="evidence" value="ECO:0007669"/>
    <property type="project" value="UniProtKB-ARBA"/>
</dbReference>
<protein>
    <submittedName>
        <fullName evidence="8">Amino acid adenylation domain-containing protein</fullName>
    </submittedName>
</protein>
<dbReference type="InterPro" id="IPR042099">
    <property type="entry name" value="ANL_N_sf"/>
</dbReference>
<dbReference type="GO" id="GO:0071766">
    <property type="term" value="P:Actinobacterium-type cell wall biogenesis"/>
    <property type="evidence" value="ECO:0007669"/>
    <property type="project" value="UniProtKB-ARBA"/>
</dbReference>
<dbReference type="PROSITE" id="PS00455">
    <property type="entry name" value="AMP_BINDING"/>
    <property type="match status" value="2"/>
</dbReference>
<dbReference type="GO" id="GO:0008610">
    <property type="term" value="P:lipid biosynthetic process"/>
    <property type="evidence" value="ECO:0007669"/>
    <property type="project" value="InterPro"/>
</dbReference>
<comment type="caution">
    <text evidence="8">The sequence shown here is derived from an EMBL/GenBank/DDBJ whole genome shotgun (WGS) entry which is preliminary data.</text>
</comment>
<dbReference type="Gene3D" id="2.30.38.10">
    <property type="entry name" value="Luciferase, Domain 3"/>
    <property type="match status" value="1"/>
</dbReference>
<dbReference type="FunFam" id="3.30.300.30:FF:000010">
    <property type="entry name" value="Enterobactin synthetase component F"/>
    <property type="match status" value="1"/>
</dbReference>
<dbReference type="PROSITE" id="PS00012">
    <property type="entry name" value="PHOSPHOPANTETHEINE"/>
    <property type="match status" value="1"/>
</dbReference>
<keyword evidence="9" id="KW-1185">Reference proteome</keyword>
<dbReference type="Gene3D" id="3.40.50.12780">
    <property type="entry name" value="N-terminal domain of ligase-like"/>
    <property type="match status" value="1"/>
</dbReference>
<feature type="domain" description="Carrier" evidence="7">
    <location>
        <begin position="1655"/>
        <end position="1730"/>
    </location>
</feature>
<dbReference type="InterPro" id="IPR000873">
    <property type="entry name" value="AMP-dep_synth/lig_dom"/>
</dbReference>
<dbReference type="SMART" id="SM00823">
    <property type="entry name" value="PKS_PP"/>
    <property type="match status" value="2"/>
</dbReference>
<dbReference type="GO" id="GO:0005829">
    <property type="term" value="C:cytosol"/>
    <property type="evidence" value="ECO:0007669"/>
    <property type="project" value="TreeGrafter"/>
</dbReference>
<dbReference type="Pfam" id="PF13193">
    <property type="entry name" value="AMP-binding_C"/>
    <property type="match status" value="1"/>
</dbReference>
<dbReference type="GO" id="GO:0047527">
    <property type="term" value="F:2,3-dihydroxybenzoate-serine ligase activity"/>
    <property type="evidence" value="ECO:0007669"/>
    <property type="project" value="TreeGrafter"/>
</dbReference>
<keyword evidence="6" id="KW-0443">Lipid metabolism</keyword>
<dbReference type="Pfam" id="PF00668">
    <property type="entry name" value="Condensation"/>
    <property type="match status" value="1"/>
</dbReference>
<dbReference type="Gene3D" id="3.40.50.1820">
    <property type="entry name" value="alpha/beta hydrolase"/>
    <property type="match status" value="1"/>
</dbReference>
<dbReference type="SUPFAM" id="SSF47336">
    <property type="entry name" value="ACP-like"/>
    <property type="match status" value="2"/>
</dbReference>
<dbReference type="InterPro" id="IPR036736">
    <property type="entry name" value="ACP-like_sf"/>
</dbReference>
<dbReference type="NCBIfam" id="TIGR01733">
    <property type="entry name" value="AA-adenyl-dom"/>
    <property type="match status" value="1"/>
</dbReference>
<dbReference type="Gene3D" id="3.30.300.30">
    <property type="match status" value="2"/>
</dbReference>
<dbReference type="Pfam" id="PF00501">
    <property type="entry name" value="AMP-binding"/>
    <property type="match status" value="2"/>
</dbReference>
<dbReference type="Proteomes" id="UP000278085">
    <property type="component" value="Unassembled WGS sequence"/>
</dbReference>
<dbReference type="InterPro" id="IPR020845">
    <property type="entry name" value="AMP-binding_CS"/>
</dbReference>
<feature type="domain" description="Carrier" evidence="7">
    <location>
        <begin position="595"/>
        <end position="670"/>
    </location>
</feature>
<dbReference type="GO" id="GO:0009239">
    <property type="term" value="P:enterobactin biosynthetic process"/>
    <property type="evidence" value="ECO:0007669"/>
    <property type="project" value="TreeGrafter"/>
</dbReference>
<name>A0A430HS70_9BURK</name>